<comment type="caution">
    <text evidence="1">The sequence shown here is derived from an EMBL/GenBank/DDBJ whole genome shotgun (WGS) entry which is preliminary data.</text>
</comment>
<sequence length="44" mass="5277">ITYYRENMVINGQGHLRWCYLSGIDVAIDEEGAFQWFENLRRVI</sequence>
<evidence type="ECO:0000313" key="2">
    <source>
        <dbReference type="Proteomes" id="UP000789901"/>
    </source>
</evidence>
<name>A0ABN7UV76_GIGMA</name>
<evidence type="ECO:0000313" key="1">
    <source>
        <dbReference type="EMBL" id="CAG8672802.1"/>
    </source>
</evidence>
<gene>
    <name evidence="1" type="ORF">GMARGA_LOCUS10519</name>
</gene>
<organism evidence="1 2">
    <name type="scientific">Gigaspora margarita</name>
    <dbReference type="NCBI Taxonomy" id="4874"/>
    <lineage>
        <taxon>Eukaryota</taxon>
        <taxon>Fungi</taxon>
        <taxon>Fungi incertae sedis</taxon>
        <taxon>Mucoromycota</taxon>
        <taxon>Glomeromycotina</taxon>
        <taxon>Glomeromycetes</taxon>
        <taxon>Diversisporales</taxon>
        <taxon>Gigasporaceae</taxon>
        <taxon>Gigaspora</taxon>
    </lineage>
</organism>
<dbReference type="Proteomes" id="UP000789901">
    <property type="component" value="Unassembled WGS sequence"/>
</dbReference>
<protein>
    <submittedName>
        <fullName evidence="1">42923_t:CDS:1</fullName>
    </submittedName>
</protein>
<dbReference type="EMBL" id="CAJVQB010005904">
    <property type="protein sequence ID" value="CAG8672802.1"/>
    <property type="molecule type" value="Genomic_DNA"/>
</dbReference>
<accession>A0ABN7UV76</accession>
<proteinExistence type="predicted"/>
<reference evidence="1 2" key="1">
    <citation type="submission" date="2021-06" db="EMBL/GenBank/DDBJ databases">
        <authorList>
            <person name="Kallberg Y."/>
            <person name="Tangrot J."/>
            <person name="Rosling A."/>
        </authorList>
    </citation>
    <scope>NUCLEOTIDE SEQUENCE [LARGE SCALE GENOMIC DNA]</scope>
    <source>
        <strain evidence="1 2">120-4 pot B 10/14</strain>
    </source>
</reference>
<keyword evidence="2" id="KW-1185">Reference proteome</keyword>
<feature type="non-terminal residue" evidence="1">
    <location>
        <position position="1"/>
    </location>
</feature>